<comment type="caution">
    <text evidence="3">The sequence shown here is derived from an EMBL/GenBank/DDBJ whole genome shotgun (WGS) entry which is preliminary data.</text>
</comment>
<dbReference type="Pfam" id="PF01535">
    <property type="entry name" value="PPR"/>
    <property type="match status" value="2"/>
</dbReference>
<dbReference type="Proteomes" id="UP000036987">
    <property type="component" value="Unassembled WGS sequence"/>
</dbReference>
<feature type="repeat" description="PPR" evidence="2">
    <location>
        <begin position="240"/>
        <end position="275"/>
    </location>
</feature>
<evidence type="ECO:0000313" key="3">
    <source>
        <dbReference type="EMBL" id="KMZ72528.1"/>
    </source>
</evidence>
<dbReference type="OrthoDB" id="185373at2759"/>
<evidence type="ECO:0000256" key="1">
    <source>
        <dbReference type="ARBA" id="ARBA00022737"/>
    </source>
</evidence>
<dbReference type="OMA" id="FWIRLIM"/>
<evidence type="ECO:0000256" key="2">
    <source>
        <dbReference type="PROSITE-ProRule" id="PRU00708"/>
    </source>
</evidence>
<accession>A0A0K9PU04</accession>
<reference evidence="4" key="1">
    <citation type="journal article" date="2016" name="Nature">
        <title>The genome of the seagrass Zostera marina reveals angiosperm adaptation to the sea.</title>
        <authorList>
            <person name="Olsen J.L."/>
            <person name="Rouze P."/>
            <person name="Verhelst B."/>
            <person name="Lin Y.-C."/>
            <person name="Bayer T."/>
            <person name="Collen J."/>
            <person name="Dattolo E."/>
            <person name="De Paoli E."/>
            <person name="Dittami S."/>
            <person name="Maumus F."/>
            <person name="Michel G."/>
            <person name="Kersting A."/>
            <person name="Lauritano C."/>
            <person name="Lohaus R."/>
            <person name="Toepel M."/>
            <person name="Tonon T."/>
            <person name="Vanneste K."/>
            <person name="Amirebrahimi M."/>
            <person name="Brakel J."/>
            <person name="Bostroem C."/>
            <person name="Chovatia M."/>
            <person name="Grimwood J."/>
            <person name="Jenkins J.W."/>
            <person name="Jueterbock A."/>
            <person name="Mraz A."/>
            <person name="Stam W.T."/>
            <person name="Tice H."/>
            <person name="Bornberg-Bauer E."/>
            <person name="Green P.J."/>
            <person name="Pearson G.A."/>
            <person name="Procaccini G."/>
            <person name="Duarte C.M."/>
            <person name="Schmutz J."/>
            <person name="Reusch T.B.H."/>
            <person name="Van de Peer Y."/>
        </authorList>
    </citation>
    <scope>NUCLEOTIDE SEQUENCE [LARGE SCALE GENOMIC DNA]</scope>
    <source>
        <strain evidence="4">cv. Finnish</strain>
    </source>
</reference>
<keyword evidence="1" id="KW-0677">Repeat</keyword>
<dbReference type="AlphaFoldDB" id="A0A0K9PU04"/>
<dbReference type="Pfam" id="PF13041">
    <property type="entry name" value="PPR_2"/>
    <property type="match status" value="1"/>
</dbReference>
<dbReference type="PANTHER" id="PTHR47934:SF24">
    <property type="entry name" value="PENTACOTRIPEPTIDE-REPEAT REGION OF PRORP DOMAIN-CONTAINING PROTEIN"/>
    <property type="match status" value="1"/>
</dbReference>
<name>A0A0K9PU04_ZOSMR</name>
<proteinExistence type="predicted"/>
<dbReference type="EMBL" id="LFYR01000625">
    <property type="protein sequence ID" value="KMZ72528.1"/>
    <property type="molecule type" value="Genomic_DNA"/>
</dbReference>
<feature type="repeat" description="PPR" evidence="2">
    <location>
        <begin position="276"/>
        <end position="310"/>
    </location>
</feature>
<dbReference type="InterPro" id="IPR011990">
    <property type="entry name" value="TPR-like_helical_dom_sf"/>
</dbReference>
<dbReference type="InterPro" id="IPR051114">
    <property type="entry name" value="Mito_RNA_Proc_CCM1"/>
</dbReference>
<organism evidence="3 4">
    <name type="scientific">Zostera marina</name>
    <name type="common">Eelgrass</name>
    <dbReference type="NCBI Taxonomy" id="29655"/>
    <lineage>
        <taxon>Eukaryota</taxon>
        <taxon>Viridiplantae</taxon>
        <taxon>Streptophyta</taxon>
        <taxon>Embryophyta</taxon>
        <taxon>Tracheophyta</taxon>
        <taxon>Spermatophyta</taxon>
        <taxon>Magnoliopsida</taxon>
        <taxon>Liliopsida</taxon>
        <taxon>Zosteraceae</taxon>
        <taxon>Zostera</taxon>
    </lineage>
</organism>
<dbReference type="GO" id="GO:0003729">
    <property type="term" value="F:mRNA binding"/>
    <property type="evidence" value="ECO:0000318"/>
    <property type="project" value="GO_Central"/>
</dbReference>
<dbReference type="NCBIfam" id="TIGR00756">
    <property type="entry name" value="PPR"/>
    <property type="match status" value="2"/>
</dbReference>
<gene>
    <name evidence="3" type="ORF">ZOSMA_162G00490</name>
</gene>
<dbReference type="PANTHER" id="PTHR47934">
    <property type="entry name" value="PENTATRICOPEPTIDE REPEAT-CONTAINING PROTEIN PET309, MITOCHONDRIAL"/>
    <property type="match status" value="1"/>
</dbReference>
<dbReference type="InterPro" id="IPR002885">
    <property type="entry name" value="PPR_rpt"/>
</dbReference>
<keyword evidence="4" id="KW-1185">Reference proteome</keyword>
<evidence type="ECO:0008006" key="5">
    <source>
        <dbReference type="Google" id="ProtNLM"/>
    </source>
</evidence>
<sequence>MTAFLLRNPRIVLPFFHHQNAFFSSSANATASTPIVSRRRFRSAIVSSSDPERIFSMLYSSDLLLQNRETANIAVSKISRRGRRDLVEKLLEPVRLRSDNDEKGFIRVMWLYSSAGMVEHALKTFDEIPSRTEKSVCALLGVYLDNHLPGRAREFFTRVPEEIQIVPGISSWNLYLKALCDDGEITTAAELVLGKLHAENNIEPGIISHNILLDACLKTGDQSGFDAIIQGITRKGLQHDAVTYNSRITMLCGNKNNPCEAEKLFDEMLSKGLKPNSVSYNTLLTGFCKNGELMSGVRWFNRMRDKNMVDGGSFVMVMKLMVEKGEMTQAVNICKECLGKKWAPPFYVIRTMVDGLVKDSMVKEARCVVEMMKDCVKGPALMAWIKFESALPL</sequence>
<dbReference type="Gene3D" id="1.25.40.10">
    <property type="entry name" value="Tetratricopeptide repeat domain"/>
    <property type="match status" value="2"/>
</dbReference>
<evidence type="ECO:0000313" key="4">
    <source>
        <dbReference type="Proteomes" id="UP000036987"/>
    </source>
</evidence>
<dbReference type="PROSITE" id="PS51375">
    <property type="entry name" value="PPR"/>
    <property type="match status" value="2"/>
</dbReference>
<protein>
    <recommendedName>
        <fullName evidence="5">Pentatricopeptide repeat-containing protein</fullName>
    </recommendedName>
</protein>